<dbReference type="AlphaFoldDB" id="A0A5C3EEZ5"/>
<keyword evidence="2" id="KW-1185">Reference proteome</keyword>
<accession>A0A5C3EEZ5</accession>
<gene>
    <name evidence="1" type="ORF">UTRI_06183</name>
</gene>
<protein>
    <submittedName>
        <fullName evidence="1">Uncharacterized protein</fullName>
    </submittedName>
</protein>
<proteinExistence type="predicted"/>
<organism evidence="1 2">
    <name type="scientific">Ustilago trichophora</name>
    <dbReference type="NCBI Taxonomy" id="86804"/>
    <lineage>
        <taxon>Eukaryota</taxon>
        <taxon>Fungi</taxon>
        <taxon>Dikarya</taxon>
        <taxon>Basidiomycota</taxon>
        <taxon>Ustilaginomycotina</taxon>
        <taxon>Ustilaginomycetes</taxon>
        <taxon>Ustilaginales</taxon>
        <taxon>Ustilaginaceae</taxon>
        <taxon>Ustilago</taxon>
    </lineage>
</organism>
<dbReference type="Proteomes" id="UP000324022">
    <property type="component" value="Unassembled WGS sequence"/>
</dbReference>
<name>A0A5C3EEZ5_9BASI</name>
<sequence length="177" mass="19262">MVGTNIRSSTDLFTCCSSKQSRTTLLPTPDNRADPKCDTHGVRHIVAMTRLRNDQFNFGFTPINGVSELGAVKQVHCMPAGTKFAFGKCPFSFHGPGFRTCIPSLLHESGLSTRIIVQTRSTDQADLLVNCHDVMPSTVSPTLISSYLAIAFIVRLYAKFPAENADLGSLKAIAQQT</sequence>
<reference evidence="1 2" key="1">
    <citation type="submission" date="2018-03" db="EMBL/GenBank/DDBJ databases">
        <authorList>
            <person name="Guldener U."/>
        </authorList>
    </citation>
    <scope>NUCLEOTIDE SEQUENCE [LARGE SCALE GENOMIC DNA]</scope>
    <source>
        <strain evidence="1 2">NBRC100155</strain>
    </source>
</reference>
<evidence type="ECO:0000313" key="1">
    <source>
        <dbReference type="EMBL" id="SPO29234.1"/>
    </source>
</evidence>
<dbReference type="EMBL" id="OOIN01000027">
    <property type="protein sequence ID" value="SPO29234.1"/>
    <property type="molecule type" value="Genomic_DNA"/>
</dbReference>
<evidence type="ECO:0000313" key="2">
    <source>
        <dbReference type="Proteomes" id="UP000324022"/>
    </source>
</evidence>